<reference evidence="6" key="1">
    <citation type="journal article" date="2014" name="Int. J. Syst. Evol. Microbiol.">
        <title>Complete genome sequence of Corynebacterium casei LMG S-19264T (=DSM 44701T), isolated from a smear-ripened cheese.</title>
        <authorList>
            <consortium name="US DOE Joint Genome Institute (JGI-PGF)"/>
            <person name="Walter F."/>
            <person name="Albersmeier A."/>
            <person name="Kalinowski J."/>
            <person name="Ruckert C."/>
        </authorList>
    </citation>
    <scope>NUCLEOTIDE SEQUENCE</scope>
    <source>
        <strain evidence="6">CCM 7684</strain>
    </source>
</reference>
<keyword evidence="3 5" id="KW-1133">Transmembrane helix</keyword>
<feature type="transmembrane region" description="Helical" evidence="5">
    <location>
        <begin position="210"/>
        <end position="237"/>
    </location>
</feature>
<keyword evidence="4 5" id="KW-0472">Membrane</keyword>
<dbReference type="RefSeq" id="WP_188408179.1">
    <property type="nucleotide sequence ID" value="NZ_BMCP01000001.1"/>
</dbReference>
<evidence type="ECO:0000256" key="4">
    <source>
        <dbReference type="ARBA" id="ARBA00023136"/>
    </source>
</evidence>
<feature type="transmembrane region" description="Helical" evidence="5">
    <location>
        <begin position="184"/>
        <end position="204"/>
    </location>
</feature>
<evidence type="ECO:0000256" key="2">
    <source>
        <dbReference type="ARBA" id="ARBA00022692"/>
    </source>
</evidence>
<feature type="transmembrane region" description="Helical" evidence="5">
    <location>
        <begin position="154"/>
        <end position="172"/>
    </location>
</feature>
<protein>
    <submittedName>
        <fullName evidence="6">Membrane protein</fullName>
    </submittedName>
</protein>
<proteinExistence type="predicted"/>
<sequence>MELSGIWVYLSATPLFWLVVTISAYLLADRIALASGRNPLVNPVLISIVLVSALLVATGTSYEAYFSGAQFVHFLLGPAIVALALPLLRNLRAIRANLLPMLVALLVGGLVAMISAIGLALAFGLPHDMVATLAPKSVTGAVAMGVAEQLGGDPSLAAAFVIVTGVIGAIMVTPLMNALGIRDYAARGFAAGLAAHGIGTARALHVNDVAGAFAGIAMALSALFTALIAPIVMAVVVG</sequence>
<feature type="transmembrane region" description="Helical" evidence="5">
    <location>
        <begin position="6"/>
        <end position="28"/>
    </location>
</feature>
<dbReference type="PANTHER" id="PTHR30249:SF0">
    <property type="entry name" value="PLASTIDAL GLYCOLATE_GLYCERATE TRANSLOCATOR 1, CHLOROPLASTIC"/>
    <property type="match status" value="1"/>
</dbReference>
<dbReference type="EMBL" id="BMCP01000001">
    <property type="protein sequence ID" value="GGE31336.1"/>
    <property type="molecule type" value="Genomic_DNA"/>
</dbReference>
<evidence type="ECO:0000256" key="3">
    <source>
        <dbReference type="ARBA" id="ARBA00022989"/>
    </source>
</evidence>
<keyword evidence="7" id="KW-1185">Reference proteome</keyword>
<evidence type="ECO:0000313" key="6">
    <source>
        <dbReference type="EMBL" id="GGE31336.1"/>
    </source>
</evidence>
<keyword evidence="2 5" id="KW-0812">Transmembrane</keyword>
<organism evidence="6 7">
    <name type="scientific">Agaricicola taiwanensis</name>
    <dbReference type="NCBI Taxonomy" id="591372"/>
    <lineage>
        <taxon>Bacteria</taxon>
        <taxon>Pseudomonadati</taxon>
        <taxon>Pseudomonadota</taxon>
        <taxon>Alphaproteobacteria</taxon>
        <taxon>Rhodobacterales</taxon>
        <taxon>Paracoccaceae</taxon>
        <taxon>Agaricicola</taxon>
    </lineage>
</organism>
<evidence type="ECO:0000256" key="1">
    <source>
        <dbReference type="ARBA" id="ARBA00004141"/>
    </source>
</evidence>
<dbReference type="GO" id="GO:0016020">
    <property type="term" value="C:membrane"/>
    <property type="evidence" value="ECO:0007669"/>
    <property type="project" value="UniProtKB-SubCell"/>
</dbReference>
<reference evidence="6" key="2">
    <citation type="submission" date="2020-09" db="EMBL/GenBank/DDBJ databases">
        <authorList>
            <person name="Sun Q."/>
            <person name="Sedlacek I."/>
        </authorList>
    </citation>
    <scope>NUCLEOTIDE SEQUENCE</scope>
    <source>
        <strain evidence="6">CCM 7684</strain>
    </source>
</reference>
<dbReference type="Proteomes" id="UP000602745">
    <property type="component" value="Unassembled WGS sequence"/>
</dbReference>
<evidence type="ECO:0000313" key="7">
    <source>
        <dbReference type="Proteomes" id="UP000602745"/>
    </source>
</evidence>
<dbReference type="Pfam" id="PF04172">
    <property type="entry name" value="LrgB"/>
    <property type="match status" value="1"/>
</dbReference>
<dbReference type="PANTHER" id="PTHR30249">
    <property type="entry name" value="PUTATIVE SEROTONIN TRANSPORTER"/>
    <property type="match status" value="1"/>
</dbReference>
<gene>
    <name evidence="6" type="ORF">GCM10007276_05660</name>
</gene>
<comment type="caution">
    <text evidence="6">The sequence shown here is derived from an EMBL/GenBank/DDBJ whole genome shotgun (WGS) entry which is preliminary data.</text>
</comment>
<feature type="transmembrane region" description="Helical" evidence="5">
    <location>
        <begin position="100"/>
        <end position="125"/>
    </location>
</feature>
<feature type="transmembrane region" description="Helical" evidence="5">
    <location>
        <begin position="68"/>
        <end position="88"/>
    </location>
</feature>
<feature type="transmembrane region" description="Helical" evidence="5">
    <location>
        <begin position="40"/>
        <end position="62"/>
    </location>
</feature>
<dbReference type="InterPro" id="IPR007300">
    <property type="entry name" value="CidB/LrgB"/>
</dbReference>
<dbReference type="AlphaFoldDB" id="A0A8J2VJ17"/>
<evidence type="ECO:0000256" key="5">
    <source>
        <dbReference type="SAM" id="Phobius"/>
    </source>
</evidence>
<name>A0A8J2VJ17_9RHOB</name>
<accession>A0A8J2VJ17</accession>
<comment type="subcellular location">
    <subcellularLocation>
        <location evidence="1">Membrane</location>
        <topology evidence="1">Multi-pass membrane protein</topology>
    </subcellularLocation>
</comment>